<accession>A0A346PP22</accession>
<dbReference type="Proteomes" id="UP000258613">
    <property type="component" value="Chromosome"/>
</dbReference>
<reference evidence="2" key="1">
    <citation type="submission" date="2018-02" db="EMBL/GenBank/DDBJ databases">
        <title>Phenotypic and genomic properties of facultatively anaerobic sulfur-reducing natronoarchaea from hypersaline soda lakes.</title>
        <authorList>
            <person name="Sorokin D.Y."/>
            <person name="Kublanov I.V."/>
            <person name="Roman P."/>
            <person name="Sinninghe Damste J.S."/>
            <person name="Golyshin P.N."/>
            <person name="Rojo D."/>
            <person name="Ciordia S."/>
            <person name="Mena M.D.C."/>
            <person name="Ferrer M."/>
            <person name="Messina E."/>
            <person name="Smedile F."/>
            <person name="La Spada G."/>
            <person name="La Cono V."/>
            <person name="Yakimov M.M."/>
        </authorList>
    </citation>
    <scope>NUCLEOTIDE SEQUENCE [LARGE SCALE GENOMIC DNA]</scope>
    <source>
        <strain evidence="2">AArc-Mg</strain>
    </source>
</reference>
<evidence type="ECO:0000313" key="1">
    <source>
        <dbReference type="EMBL" id="AXR81267.1"/>
    </source>
</evidence>
<dbReference type="GO" id="GO:0005975">
    <property type="term" value="P:carbohydrate metabolic process"/>
    <property type="evidence" value="ECO:0007669"/>
    <property type="project" value="InterPro"/>
</dbReference>
<dbReference type="AlphaFoldDB" id="A0A346PP22"/>
<gene>
    <name evidence="1" type="ORF">AArcMg_1251</name>
</gene>
<dbReference type="EMBL" id="CP027033">
    <property type="protein sequence ID" value="AXR81267.1"/>
    <property type="molecule type" value="Genomic_DNA"/>
</dbReference>
<dbReference type="SUPFAM" id="SSF88713">
    <property type="entry name" value="Glycoside hydrolase/deacetylase"/>
    <property type="match status" value="1"/>
</dbReference>
<sequence>MARIEGRDAKRGQMGSVVFSLDAELGWGFHDLAEPPVERVEAGRRGWEHCLELFEEFDVPATWAIVGHLLLESCDGRHAAHPAPAGWFERERTDWRDREDLRFAPDLVDAVLASSVGHEFASHSFSHVLFGQPEVDREIAAAELERAVDLAAEWDQSIDSFVYPRNDVGHRDVLAEYGVRAYRGRSPTRDGVRGLFDAAVRSQSPLVRPTVDEYGLVNVPASLFLFGFEGPARTVTESVWTDPMVLQARRGIDEAAARDGIFHIWFHPNNLTRPRDARRLRTILAYVDRTRREMGLEVETMADVARRIDRKRGIDGGTVASSGGLERRP</sequence>
<organism evidence="1 2">
    <name type="scientific">Natrarchaeobaculum sulfurireducens</name>
    <dbReference type="NCBI Taxonomy" id="2044521"/>
    <lineage>
        <taxon>Archaea</taxon>
        <taxon>Methanobacteriati</taxon>
        <taxon>Methanobacteriota</taxon>
        <taxon>Stenosarchaea group</taxon>
        <taxon>Halobacteria</taxon>
        <taxon>Halobacteriales</taxon>
        <taxon>Natrialbaceae</taxon>
        <taxon>Natrarchaeobaculum</taxon>
    </lineage>
</organism>
<name>A0A346PP22_9EURY</name>
<evidence type="ECO:0000313" key="2">
    <source>
        <dbReference type="Proteomes" id="UP000258613"/>
    </source>
</evidence>
<keyword evidence="2" id="KW-1185">Reference proteome</keyword>
<protein>
    <submittedName>
        <fullName evidence="1">Uncharacterized protein</fullName>
    </submittedName>
</protein>
<dbReference type="CDD" id="cd10929">
    <property type="entry name" value="CE4_u5"/>
    <property type="match status" value="1"/>
</dbReference>
<proteinExistence type="predicted"/>
<dbReference type="KEGG" id="nag:AArcMg_1251"/>
<dbReference type="Gene3D" id="3.20.20.370">
    <property type="entry name" value="Glycoside hydrolase/deacetylase"/>
    <property type="match status" value="1"/>
</dbReference>
<dbReference type="InterPro" id="IPR011330">
    <property type="entry name" value="Glyco_hydro/deAcase_b/a-brl"/>
</dbReference>